<keyword evidence="5 7" id="KW-0472">Membrane</keyword>
<dbReference type="Gene3D" id="1.10.10.1740">
    <property type="entry name" value="Transmembrane protein 14-like"/>
    <property type="match status" value="1"/>
</dbReference>
<comment type="similarity">
    <text evidence="2">Belongs to the TMEM14 family.</text>
</comment>
<evidence type="ECO:0008006" key="10">
    <source>
        <dbReference type="Google" id="ProtNLM"/>
    </source>
</evidence>
<dbReference type="InterPro" id="IPR044890">
    <property type="entry name" value="TMEM14_sf"/>
</dbReference>
<dbReference type="PANTHER" id="PTHR12668">
    <property type="entry name" value="TRANSMEMBRANE PROTEIN 14, 15"/>
    <property type="match status" value="1"/>
</dbReference>
<dbReference type="Pfam" id="PF03647">
    <property type="entry name" value="Tmemb_14"/>
    <property type="match status" value="1"/>
</dbReference>
<keyword evidence="3 7" id="KW-0812">Transmembrane</keyword>
<feature type="region of interest" description="Disordered" evidence="6">
    <location>
        <begin position="21"/>
        <end position="46"/>
    </location>
</feature>
<evidence type="ECO:0000256" key="2">
    <source>
        <dbReference type="ARBA" id="ARBA00007590"/>
    </source>
</evidence>
<feature type="region of interest" description="Disordered" evidence="6">
    <location>
        <begin position="88"/>
        <end position="108"/>
    </location>
</feature>
<dbReference type="GO" id="GO:0015245">
    <property type="term" value="F:fatty acid transmembrane transporter activity"/>
    <property type="evidence" value="ECO:0007669"/>
    <property type="project" value="TreeGrafter"/>
</dbReference>
<dbReference type="GO" id="GO:0009706">
    <property type="term" value="C:chloroplast inner membrane"/>
    <property type="evidence" value="ECO:0007669"/>
    <property type="project" value="TreeGrafter"/>
</dbReference>
<reference evidence="8 9" key="1">
    <citation type="journal article" date="2023" name="Hortic Res">
        <title>Pangenome of water caltrop reveals structural variations and asymmetric subgenome divergence after allopolyploidization.</title>
        <authorList>
            <person name="Zhang X."/>
            <person name="Chen Y."/>
            <person name="Wang L."/>
            <person name="Yuan Y."/>
            <person name="Fang M."/>
            <person name="Shi L."/>
            <person name="Lu R."/>
            <person name="Comes H.P."/>
            <person name="Ma Y."/>
            <person name="Chen Y."/>
            <person name="Huang G."/>
            <person name="Zhou Y."/>
            <person name="Zheng Z."/>
            <person name="Qiu Y."/>
        </authorList>
    </citation>
    <scope>NUCLEOTIDE SEQUENCE [LARGE SCALE GENOMIC DNA]</scope>
    <source>
        <tissue evidence="8">Roots</tissue>
    </source>
</reference>
<sequence length="336" mass="36984">MSVAAGSILVRNLKPFSYTSASHSLSLPSRAPVQSPPPTSLRQLGTLPQHGRCCHLSHAYQGVTFPSGLPFRLMNRSLIAFAASHEESKHAEDRVEKEQDDLKGKAEGPEEVWEQTLVAFEEQTLKMKGISQEAYEKYSKKAMVVLKETTEQLKTQVEKAKYDLSVIAKEIGEEGKEYLCAAVENYPEPVKEIVERFSSPTVDLKDFAQVRDFYVGIPYGLLLSVGGFLSFMITGSVAAIRFGVILGGILLALSISSLRSYSREQKTSPLALKGQAGIAGVIFLREVRMFSQGPSFWSFIASIISGAVLAFYLYRIKQNGLQNKTNYKSGNGNLAD</sequence>
<comment type="caution">
    <text evidence="8">The sequence shown here is derived from an EMBL/GenBank/DDBJ whole genome shotgun (WGS) entry which is preliminary data.</text>
</comment>
<comment type="subcellular location">
    <subcellularLocation>
        <location evidence="1">Membrane</location>
    </subcellularLocation>
</comment>
<accession>A0AAN7KU41</accession>
<dbReference type="Proteomes" id="UP001345219">
    <property type="component" value="Chromosome 22"/>
</dbReference>
<evidence type="ECO:0000256" key="4">
    <source>
        <dbReference type="ARBA" id="ARBA00022989"/>
    </source>
</evidence>
<protein>
    <recommendedName>
        <fullName evidence="10">Protein FATTY ACID EXPORT 3, chloroplastic</fullName>
    </recommendedName>
</protein>
<keyword evidence="9" id="KW-1185">Reference proteome</keyword>
<dbReference type="PANTHER" id="PTHR12668:SF43">
    <property type="entry name" value="TRANSMEMBRANE PROTEIN 14 HOMOLOG"/>
    <property type="match status" value="1"/>
</dbReference>
<evidence type="ECO:0000313" key="8">
    <source>
        <dbReference type="EMBL" id="KAK4773081.1"/>
    </source>
</evidence>
<name>A0AAN7KU41_9MYRT</name>
<feature type="transmembrane region" description="Helical" evidence="7">
    <location>
        <begin position="239"/>
        <end position="258"/>
    </location>
</feature>
<dbReference type="EMBL" id="JAXIOK010000004">
    <property type="protein sequence ID" value="KAK4773081.1"/>
    <property type="molecule type" value="Genomic_DNA"/>
</dbReference>
<evidence type="ECO:0000256" key="7">
    <source>
        <dbReference type="SAM" id="Phobius"/>
    </source>
</evidence>
<dbReference type="AlphaFoldDB" id="A0AAN7KU41"/>
<evidence type="ECO:0000256" key="5">
    <source>
        <dbReference type="ARBA" id="ARBA00023136"/>
    </source>
</evidence>
<gene>
    <name evidence="8" type="ORF">SAY87_028100</name>
</gene>
<evidence type="ECO:0000256" key="6">
    <source>
        <dbReference type="SAM" id="MobiDB-lite"/>
    </source>
</evidence>
<evidence type="ECO:0000256" key="1">
    <source>
        <dbReference type="ARBA" id="ARBA00004370"/>
    </source>
</evidence>
<keyword evidence="4 7" id="KW-1133">Transmembrane helix</keyword>
<feature type="transmembrane region" description="Helical" evidence="7">
    <location>
        <begin position="213"/>
        <end position="233"/>
    </location>
</feature>
<evidence type="ECO:0000313" key="9">
    <source>
        <dbReference type="Proteomes" id="UP001345219"/>
    </source>
</evidence>
<organism evidence="8 9">
    <name type="scientific">Trapa incisa</name>
    <dbReference type="NCBI Taxonomy" id="236973"/>
    <lineage>
        <taxon>Eukaryota</taxon>
        <taxon>Viridiplantae</taxon>
        <taxon>Streptophyta</taxon>
        <taxon>Embryophyta</taxon>
        <taxon>Tracheophyta</taxon>
        <taxon>Spermatophyta</taxon>
        <taxon>Magnoliopsida</taxon>
        <taxon>eudicotyledons</taxon>
        <taxon>Gunneridae</taxon>
        <taxon>Pentapetalae</taxon>
        <taxon>rosids</taxon>
        <taxon>malvids</taxon>
        <taxon>Myrtales</taxon>
        <taxon>Lythraceae</taxon>
        <taxon>Trapa</taxon>
    </lineage>
</organism>
<proteinExistence type="inferred from homology"/>
<evidence type="ECO:0000256" key="3">
    <source>
        <dbReference type="ARBA" id="ARBA00022692"/>
    </source>
</evidence>
<dbReference type="InterPro" id="IPR005349">
    <property type="entry name" value="TMEM14"/>
</dbReference>
<feature type="transmembrane region" description="Helical" evidence="7">
    <location>
        <begin position="296"/>
        <end position="314"/>
    </location>
</feature>